<evidence type="ECO:0000259" key="7">
    <source>
        <dbReference type="Pfam" id="PF01578"/>
    </source>
</evidence>
<gene>
    <name evidence="8" type="primary">ccs1</name>
    <name evidence="6" type="synonym">ccsA</name>
</gene>
<dbReference type="InterPro" id="IPR002541">
    <property type="entry name" value="Cyt_c_assembly"/>
</dbReference>
<evidence type="ECO:0000256" key="2">
    <source>
        <dbReference type="ARBA" id="ARBA00022692"/>
    </source>
</evidence>
<comment type="similarity">
    <text evidence="6">Belongs to the CcmF/CycK/Ccl1/NrfE/CcsA family.</text>
</comment>
<reference evidence="8" key="1">
    <citation type="submission" date="2018-07" db="EMBL/GenBank/DDBJ databases">
        <authorList>
            <person name="Quirk P.G."/>
            <person name="Krulwich T.A."/>
        </authorList>
    </citation>
    <scope>NUCLEOTIDE SEQUENCE</scope>
</reference>
<evidence type="ECO:0000256" key="3">
    <source>
        <dbReference type="ARBA" id="ARBA00022748"/>
    </source>
</evidence>
<dbReference type="PANTHER" id="PTHR30071:SF1">
    <property type="entry name" value="CYTOCHROME B_B6 PROTEIN-RELATED"/>
    <property type="match status" value="1"/>
</dbReference>
<feature type="transmembrane region" description="Helical" evidence="6">
    <location>
        <begin position="135"/>
        <end position="164"/>
    </location>
</feature>
<evidence type="ECO:0000313" key="8">
    <source>
        <dbReference type="EMBL" id="AYC64477.1"/>
    </source>
</evidence>
<feature type="transmembrane region" description="Helical" evidence="6">
    <location>
        <begin position="40"/>
        <end position="58"/>
    </location>
</feature>
<reference evidence="8" key="2">
    <citation type="journal article" date="2019" name="Mol. Phylogenet. Evol.">
        <title>Reassessment of the classification of bryopsidales (chlorophyta) based on chloroplast phylogenomic analyses.</title>
        <authorList>
            <person name="Cremen M.C."/>
            <person name="Leliaert F."/>
            <person name="West J."/>
            <person name="Lam D.W."/>
            <person name="Shimada S."/>
            <person name="Lopez-Bautista J.M."/>
            <person name="Verbruggen H."/>
        </authorList>
    </citation>
    <scope>NUCLEOTIDE SEQUENCE</scope>
</reference>
<dbReference type="InterPro" id="IPR017562">
    <property type="entry name" value="Cyt_c_biogenesis_CcsA"/>
</dbReference>
<keyword evidence="4 6" id="KW-1133">Transmembrane helix</keyword>
<dbReference type="PANTHER" id="PTHR30071">
    <property type="entry name" value="HEME EXPORTER PROTEIN C"/>
    <property type="match status" value="1"/>
</dbReference>
<keyword evidence="3 6" id="KW-0201">Cytochrome c-type biogenesis</keyword>
<sequence length="353" mass="40727">MENPANFLSNCSFLFLFFSMSFYWVRAFFNISIFSLFSRFGKWSIIGANLAMLFLLIYRGFYENHFPLSNLYEALIFLSWSFTVIHLIVENLLTDFIVGAITAPTALFINAFASFELPESFQKFTPLIPALKSNWLMMHVTVMLLSYAALICGCILSIAFLFLFEKKFEKSIDISNSIFKKNHVEPLDPLVEKIFKITQKSILNPPTPTKELIQNIKKQNSSQLHKNNSNDSKVVNIMKNYFLENRKMYLLNNLDQLSFRAIGIGFPLLTIGILSGSIWANEAWGSYWSWDPKETWSLITWLIFAIYLHLRLTQKWNGVKSAILATCGFFVVWICFLGVNFLAQGLHSYGWFS</sequence>
<feature type="transmembrane region" description="Helical" evidence="6">
    <location>
        <begin position="322"/>
        <end position="343"/>
    </location>
</feature>
<proteinExistence type="inferred from homology"/>
<evidence type="ECO:0000256" key="4">
    <source>
        <dbReference type="ARBA" id="ARBA00022989"/>
    </source>
</evidence>
<protein>
    <recommendedName>
        <fullName evidence="6">Cytochrome c biogenesis protein CcsA</fullName>
    </recommendedName>
</protein>
<dbReference type="NCBIfam" id="TIGR03144">
    <property type="entry name" value="cytochr_II_ccsB"/>
    <property type="match status" value="1"/>
</dbReference>
<feature type="transmembrane region" description="Helical" evidence="6">
    <location>
        <begin position="295"/>
        <end position="310"/>
    </location>
</feature>
<feature type="transmembrane region" description="Helical" evidence="6">
    <location>
        <begin position="96"/>
        <end position="115"/>
    </location>
</feature>
<comment type="subunit">
    <text evidence="6">May interact with Ccs1.</text>
</comment>
<dbReference type="EMBL" id="MH591097">
    <property type="protein sequence ID" value="AYC64477.1"/>
    <property type="molecule type" value="Genomic_DNA"/>
</dbReference>
<keyword evidence="6" id="KW-0793">Thylakoid</keyword>
<feature type="transmembrane region" description="Helical" evidence="6">
    <location>
        <begin position="257"/>
        <end position="280"/>
    </location>
</feature>
<dbReference type="InterPro" id="IPR045062">
    <property type="entry name" value="Cyt_c_biogenesis_CcsA/CcmC"/>
</dbReference>
<keyword evidence="5 6" id="KW-0472">Membrane</keyword>
<name>A0A386AYG3_9CHLO</name>
<keyword evidence="2 6" id="KW-0812">Transmembrane</keyword>
<keyword evidence="8" id="KW-0150">Chloroplast</keyword>
<feature type="domain" description="Cytochrome c assembly protein" evidence="7">
    <location>
        <begin position="68"/>
        <end position="347"/>
    </location>
</feature>
<geneLocation type="chloroplast" evidence="8"/>
<dbReference type="GO" id="GO:0020037">
    <property type="term" value="F:heme binding"/>
    <property type="evidence" value="ECO:0007669"/>
    <property type="project" value="InterPro"/>
</dbReference>
<evidence type="ECO:0000256" key="1">
    <source>
        <dbReference type="ARBA" id="ARBA00004141"/>
    </source>
</evidence>
<comment type="subcellular location">
    <subcellularLocation>
        <location evidence="1">Membrane</location>
        <topology evidence="1">Multi-pass membrane protein</topology>
    </subcellularLocation>
    <subcellularLocation>
        <location evidence="6">Plastid</location>
        <location evidence="6">Chloroplast thylakoid membrane</location>
        <topology evidence="6">Multi-pass membrane protein</topology>
    </subcellularLocation>
</comment>
<organism evidence="8">
    <name type="scientific">Pseudochlorodesmis sp. HV01306c</name>
    <dbReference type="NCBI Taxonomy" id="2358490"/>
    <lineage>
        <taxon>Eukaryota</taxon>
        <taxon>Viridiplantae</taxon>
        <taxon>Chlorophyta</taxon>
        <taxon>core chlorophytes</taxon>
        <taxon>Ulvophyceae</taxon>
        <taxon>TCBD clade</taxon>
        <taxon>Bryopsidales</taxon>
        <taxon>Bryopsidineae</taxon>
        <taxon>Bryopsidaceae</taxon>
        <taxon>Pseudochlorodesmis</taxon>
    </lineage>
</organism>
<evidence type="ECO:0000256" key="6">
    <source>
        <dbReference type="HAMAP-Rule" id="MF_01391"/>
    </source>
</evidence>
<comment type="function">
    <text evidence="6">Required during biogenesis of c-type cytochromes (cytochrome c6 and cytochrome f) at the step of heme attachment.</text>
</comment>
<feature type="transmembrane region" description="Helical" evidence="6">
    <location>
        <begin position="6"/>
        <end position="28"/>
    </location>
</feature>
<dbReference type="HAMAP" id="MF_01391">
    <property type="entry name" value="CytC_CcsA"/>
    <property type="match status" value="1"/>
</dbReference>
<dbReference type="GO" id="GO:0009535">
    <property type="term" value="C:chloroplast thylakoid membrane"/>
    <property type="evidence" value="ECO:0007669"/>
    <property type="project" value="UniProtKB-SubCell"/>
</dbReference>
<dbReference type="GO" id="GO:0017004">
    <property type="term" value="P:cytochrome complex assembly"/>
    <property type="evidence" value="ECO:0007669"/>
    <property type="project" value="UniProtKB-UniRule"/>
</dbReference>
<evidence type="ECO:0000256" key="5">
    <source>
        <dbReference type="ARBA" id="ARBA00023136"/>
    </source>
</evidence>
<accession>A0A386AYG3</accession>
<dbReference type="Pfam" id="PF01578">
    <property type="entry name" value="Cytochrom_C_asm"/>
    <property type="match status" value="1"/>
</dbReference>
<feature type="transmembrane region" description="Helical" evidence="6">
    <location>
        <begin position="70"/>
        <end position="89"/>
    </location>
</feature>
<dbReference type="GO" id="GO:0005886">
    <property type="term" value="C:plasma membrane"/>
    <property type="evidence" value="ECO:0007669"/>
    <property type="project" value="TreeGrafter"/>
</dbReference>
<keyword evidence="8" id="KW-0934">Plastid</keyword>
<dbReference type="AlphaFoldDB" id="A0A386AYG3"/>